<name>A0A2M9HJX8_9BIFI</name>
<dbReference type="PANTHER" id="PTHR43649">
    <property type="entry name" value="ARABINOSE-BINDING PROTEIN-RELATED"/>
    <property type="match status" value="1"/>
</dbReference>
<proteinExistence type="predicted"/>
<dbReference type="Pfam" id="PF13416">
    <property type="entry name" value="SBP_bac_8"/>
    <property type="match status" value="1"/>
</dbReference>
<evidence type="ECO:0000256" key="1">
    <source>
        <dbReference type="SAM" id="SignalP"/>
    </source>
</evidence>
<dbReference type="Gene3D" id="3.40.190.10">
    <property type="entry name" value="Periplasmic binding protein-like II"/>
    <property type="match status" value="2"/>
</dbReference>
<dbReference type="SUPFAM" id="SSF53850">
    <property type="entry name" value="Periplasmic binding protein-like II"/>
    <property type="match status" value="1"/>
</dbReference>
<dbReference type="OrthoDB" id="7918484at2"/>
<dbReference type="Proteomes" id="UP000229239">
    <property type="component" value="Unassembled WGS sequence"/>
</dbReference>
<evidence type="ECO:0000313" key="3">
    <source>
        <dbReference type="Proteomes" id="UP000229239"/>
    </source>
</evidence>
<dbReference type="InterPro" id="IPR006059">
    <property type="entry name" value="SBP"/>
</dbReference>
<keyword evidence="1" id="KW-0732">Signal</keyword>
<dbReference type="AlphaFoldDB" id="A0A2M9HJX8"/>
<evidence type="ECO:0000313" key="2">
    <source>
        <dbReference type="EMBL" id="PJM77116.1"/>
    </source>
</evidence>
<dbReference type="EMBL" id="PEBJ01000002">
    <property type="protein sequence ID" value="PJM77116.1"/>
    <property type="molecule type" value="Genomic_DNA"/>
</dbReference>
<organism evidence="2 3">
    <name type="scientific">Bifidobacterium felsineum</name>
    <dbReference type="NCBI Taxonomy" id="2045440"/>
    <lineage>
        <taxon>Bacteria</taxon>
        <taxon>Bacillati</taxon>
        <taxon>Actinomycetota</taxon>
        <taxon>Actinomycetes</taxon>
        <taxon>Bifidobacteriales</taxon>
        <taxon>Bifidobacteriaceae</taxon>
        <taxon>Bifidobacterium</taxon>
    </lineage>
</organism>
<protein>
    <recommendedName>
        <fullName evidence="4">ABC transporter substrate-binding protein</fullName>
    </recommendedName>
</protein>
<gene>
    <name evidence="2" type="ORF">CSQ86_04220</name>
</gene>
<dbReference type="InterPro" id="IPR050490">
    <property type="entry name" value="Bact_solute-bd_prot1"/>
</dbReference>
<sequence length="450" mass="48998">MERYLLPYRGRTDMKRIWKKAMAAGLAAMTLWTTAACGSSVGASNVPVEPADSDVTIRLSWWGGDARIKATEEAIAGFEKEHPNIHVETEYSDWTGYWDKLAVQSAGGNAPDVMQMDELYLAFYGSMDALLDLNKASDYLDLSTMDPSLKAMGQVDGKQVAAPMATSQYGVIINNDVLNDLGLTLPNTDTWTWDEFSAFAKQVTHKSDGKTIGAIAPNNGYGLQLWARQHGENLFKDNAVTISPETLASFLQLPADWAKNGIEGNAERWSENTAATLNDTDFGKGRQAMMITQATQITPYAQAAGTTNMTLAPMPQVTPGEKTMYLKPGMYWAVSSGSQHPAEAAMLVDYLVNDKNAGTILGTERGIPANNDIRRMLAKDAAGTDRTALDFMDKIQPTLGNPPSITPNGASELDKIIVRYQQDVVFGKRKALDAAKDMIAELQESIDFAS</sequence>
<feature type="signal peptide" evidence="1">
    <location>
        <begin position="1"/>
        <end position="35"/>
    </location>
</feature>
<reference evidence="3" key="1">
    <citation type="submission" date="2017-10" db="EMBL/GenBank/DDBJ databases">
        <title>Draft genome sequences of strains TRE 1, TRE 9, TRE H and TRI 7, isolated from tamarins, belonging to four potential novel Bifidobacterium species.</title>
        <authorList>
            <person name="Mattarelli P."/>
            <person name="Modesto M."/>
            <person name="Puglisi E."/>
            <person name="Morelli L."/>
            <person name="Bonetti A."/>
            <person name="Spezio C."/>
            <person name="Sandri C."/>
        </authorList>
    </citation>
    <scope>NUCLEOTIDE SEQUENCE [LARGE SCALE GENOMIC DNA]</scope>
    <source>
        <strain evidence="3">TREH</strain>
    </source>
</reference>
<dbReference type="CDD" id="cd13585">
    <property type="entry name" value="PBP2_TMBP_like"/>
    <property type="match status" value="1"/>
</dbReference>
<comment type="caution">
    <text evidence="2">The sequence shown here is derived from an EMBL/GenBank/DDBJ whole genome shotgun (WGS) entry which is preliminary data.</text>
</comment>
<accession>A0A2M9HJX8</accession>
<keyword evidence="3" id="KW-1185">Reference proteome</keyword>
<dbReference type="PANTHER" id="PTHR43649:SF11">
    <property type="entry name" value="ABC TRANSPORTER SUBSTRATE-BINDING PROTEIN YESO-RELATED"/>
    <property type="match status" value="1"/>
</dbReference>
<feature type="chain" id="PRO_5039254915" description="ABC transporter substrate-binding protein" evidence="1">
    <location>
        <begin position="36"/>
        <end position="450"/>
    </location>
</feature>
<evidence type="ECO:0008006" key="4">
    <source>
        <dbReference type="Google" id="ProtNLM"/>
    </source>
</evidence>